<dbReference type="CDD" id="cd01948">
    <property type="entry name" value="EAL"/>
    <property type="match status" value="1"/>
</dbReference>
<dbReference type="InterPro" id="IPR029787">
    <property type="entry name" value="Nucleotide_cyclase"/>
</dbReference>
<proteinExistence type="predicted"/>
<evidence type="ECO:0000313" key="4">
    <source>
        <dbReference type="EMBL" id="BBI20058.1"/>
    </source>
</evidence>
<dbReference type="InterPro" id="IPR000160">
    <property type="entry name" value="GGDEF_dom"/>
</dbReference>
<evidence type="ECO:0000259" key="3">
    <source>
        <dbReference type="PROSITE" id="PS50887"/>
    </source>
</evidence>
<feature type="domain" description="GGDEF" evidence="3">
    <location>
        <begin position="106"/>
        <end position="240"/>
    </location>
</feature>
<dbReference type="InterPro" id="IPR035919">
    <property type="entry name" value="EAL_sf"/>
</dbReference>
<evidence type="ECO:0008006" key="6">
    <source>
        <dbReference type="Google" id="ProtNLM"/>
    </source>
</evidence>
<dbReference type="PROSITE" id="PS50883">
    <property type="entry name" value="EAL"/>
    <property type="match status" value="1"/>
</dbReference>
<reference evidence="4 5" key="1">
    <citation type="submission" date="2019-01" db="EMBL/GenBank/DDBJ databases">
        <title>Complete genome sequence of Erythrobacter flavus KJ5.</title>
        <authorList>
            <person name="Kanesaki Y."/>
            <person name="Brotosudarmo T."/>
            <person name="Moriuchi R."/>
            <person name="Awai K."/>
        </authorList>
    </citation>
    <scope>NUCLEOTIDE SEQUENCE [LARGE SCALE GENOMIC DNA]</scope>
    <source>
        <strain evidence="4 5">KJ5</strain>
    </source>
</reference>
<evidence type="ECO:0000313" key="5">
    <source>
        <dbReference type="Proteomes" id="UP000290057"/>
    </source>
</evidence>
<dbReference type="SMART" id="SM00052">
    <property type="entry name" value="EAL"/>
    <property type="match status" value="1"/>
</dbReference>
<organism evidence="4 5">
    <name type="scientific">Qipengyuania flava</name>
    <dbReference type="NCBI Taxonomy" id="192812"/>
    <lineage>
        <taxon>Bacteria</taxon>
        <taxon>Pseudomonadati</taxon>
        <taxon>Pseudomonadota</taxon>
        <taxon>Alphaproteobacteria</taxon>
        <taxon>Sphingomonadales</taxon>
        <taxon>Erythrobacteraceae</taxon>
        <taxon>Qipengyuania</taxon>
    </lineage>
</organism>
<keyword evidence="5" id="KW-1185">Reference proteome</keyword>
<dbReference type="Pfam" id="PF00990">
    <property type="entry name" value="GGDEF"/>
    <property type="match status" value="1"/>
</dbReference>
<dbReference type="Proteomes" id="UP000290057">
    <property type="component" value="Chromosome"/>
</dbReference>
<dbReference type="CDD" id="cd01949">
    <property type="entry name" value="GGDEF"/>
    <property type="match status" value="1"/>
</dbReference>
<dbReference type="RefSeq" id="WP_232036753.1">
    <property type="nucleotide sequence ID" value="NZ_AP019389.1"/>
</dbReference>
<gene>
    <name evidence="4" type="ORF">EKJ_09050</name>
</gene>
<sequence>MLLSSYGSRESESAWTVVFGPMAVLGGIFVLTWSVALANRIVPFTTPAIILTFGAIAFVLATMLCAYLGFRHLRRVELLARSDSLTMLPNRRALHFDIQHEYRQGHEVALAMIDLDGFKLINDHYGHFVGDAAIRECAAIFTEVSENEAGVYRLGGDEYAMMIGGPVAGTLLEGLCRRIIERLAKPIHVEDRRLTLGASIGIARSTPQDEIPSSELLRRADIAMYASKRGGKMRCTWFSKNFDRNREQLKEMDDELRLALANGDFRVHYQPLVDSASREVVAVECLLRWERADGKCIGPNVFIPVAEESGLINAIGMWVLREACRDALNWDGIALSVNISAAQLRNPEFPIQLGQILEETGFDPERLELEITETCLVLDPVVAERSLSVVRSFGVKVSLDDFGTGYASIGFLRQFRFEKLKLDRSLVVQASEDDGSRAMMLSSITVARAMKMGVTAEGVETEEQAAMVRAAGCDQIQGWLYFKAMPAAEIAQHLGKPVARQPKKLNQKDKVA</sequence>
<dbReference type="InterPro" id="IPR043128">
    <property type="entry name" value="Rev_trsase/Diguanyl_cyclase"/>
</dbReference>
<accession>A0A3T1CGK3</accession>
<evidence type="ECO:0000259" key="2">
    <source>
        <dbReference type="PROSITE" id="PS50883"/>
    </source>
</evidence>
<feature type="transmembrane region" description="Helical" evidence="1">
    <location>
        <begin position="12"/>
        <end position="36"/>
    </location>
</feature>
<dbReference type="PANTHER" id="PTHR44757">
    <property type="entry name" value="DIGUANYLATE CYCLASE DGCP"/>
    <property type="match status" value="1"/>
</dbReference>
<keyword evidence="1" id="KW-0812">Transmembrane</keyword>
<dbReference type="SUPFAM" id="SSF141868">
    <property type="entry name" value="EAL domain-like"/>
    <property type="match status" value="1"/>
</dbReference>
<dbReference type="PROSITE" id="PS50887">
    <property type="entry name" value="GGDEF"/>
    <property type="match status" value="1"/>
</dbReference>
<dbReference type="NCBIfam" id="TIGR00254">
    <property type="entry name" value="GGDEF"/>
    <property type="match status" value="1"/>
</dbReference>
<dbReference type="AlphaFoldDB" id="A0A3T1CGK3"/>
<keyword evidence="1" id="KW-1133">Transmembrane helix</keyword>
<dbReference type="InterPro" id="IPR052155">
    <property type="entry name" value="Biofilm_reg_signaling"/>
</dbReference>
<dbReference type="SUPFAM" id="SSF55073">
    <property type="entry name" value="Nucleotide cyclase"/>
    <property type="match status" value="1"/>
</dbReference>
<dbReference type="Gene3D" id="3.30.70.270">
    <property type="match status" value="1"/>
</dbReference>
<dbReference type="Pfam" id="PF00563">
    <property type="entry name" value="EAL"/>
    <property type="match status" value="1"/>
</dbReference>
<protein>
    <recommendedName>
        <fullName evidence="6">GGDEF-domain containing protein</fullName>
    </recommendedName>
</protein>
<dbReference type="InterPro" id="IPR001633">
    <property type="entry name" value="EAL_dom"/>
</dbReference>
<feature type="transmembrane region" description="Helical" evidence="1">
    <location>
        <begin position="48"/>
        <end position="70"/>
    </location>
</feature>
<dbReference type="SMART" id="SM00267">
    <property type="entry name" value="GGDEF"/>
    <property type="match status" value="1"/>
</dbReference>
<evidence type="ECO:0000256" key="1">
    <source>
        <dbReference type="SAM" id="Phobius"/>
    </source>
</evidence>
<dbReference type="EMBL" id="AP019389">
    <property type="protein sequence ID" value="BBI20058.1"/>
    <property type="molecule type" value="Genomic_DNA"/>
</dbReference>
<name>A0A3T1CGK3_9SPHN</name>
<dbReference type="PANTHER" id="PTHR44757:SF2">
    <property type="entry name" value="BIOFILM ARCHITECTURE MAINTENANCE PROTEIN MBAA"/>
    <property type="match status" value="1"/>
</dbReference>
<feature type="domain" description="EAL" evidence="2">
    <location>
        <begin position="249"/>
        <end position="498"/>
    </location>
</feature>
<dbReference type="Gene3D" id="3.20.20.450">
    <property type="entry name" value="EAL domain"/>
    <property type="match status" value="1"/>
</dbReference>
<keyword evidence="1" id="KW-0472">Membrane</keyword>